<dbReference type="InterPro" id="IPR011047">
    <property type="entry name" value="Quinoprotein_ADH-like_sf"/>
</dbReference>
<keyword evidence="1 10" id="KW-0813">Transport</keyword>
<keyword evidence="13" id="KW-1185">Reference proteome</keyword>
<evidence type="ECO:0000256" key="3">
    <source>
        <dbReference type="ARBA" id="ARBA00022692"/>
    </source>
</evidence>
<dbReference type="GO" id="GO:0003400">
    <property type="term" value="P:regulation of COPII vesicle coating"/>
    <property type="evidence" value="ECO:0007669"/>
    <property type="project" value="UniProtKB-UniRule"/>
</dbReference>
<feature type="compositionally biased region" description="Basic and acidic residues" evidence="11">
    <location>
        <begin position="778"/>
        <end position="798"/>
    </location>
</feature>
<dbReference type="GO" id="GO:0000139">
    <property type="term" value="C:Golgi membrane"/>
    <property type="evidence" value="ECO:0007669"/>
    <property type="project" value="UniProtKB-SubCell"/>
</dbReference>
<feature type="region of interest" description="Disordered" evidence="11">
    <location>
        <begin position="619"/>
        <end position="645"/>
    </location>
</feature>
<dbReference type="GO" id="GO:0015031">
    <property type="term" value="P:protein transport"/>
    <property type="evidence" value="ECO:0007669"/>
    <property type="project" value="UniProtKB-KW"/>
</dbReference>
<dbReference type="InterPro" id="IPR015943">
    <property type="entry name" value="WD40/YVTN_repeat-like_dom_sf"/>
</dbReference>
<organism evidence="12 13">
    <name type="scientific">Metschnikowia pulcherrima</name>
    <dbReference type="NCBI Taxonomy" id="27326"/>
    <lineage>
        <taxon>Eukaryota</taxon>
        <taxon>Fungi</taxon>
        <taxon>Dikarya</taxon>
        <taxon>Ascomycota</taxon>
        <taxon>Saccharomycotina</taxon>
        <taxon>Pichiomycetes</taxon>
        <taxon>Metschnikowiaceae</taxon>
        <taxon>Metschnikowia</taxon>
    </lineage>
</organism>
<evidence type="ECO:0000256" key="10">
    <source>
        <dbReference type="RuleBase" id="RU369019"/>
    </source>
</evidence>
<dbReference type="AlphaFoldDB" id="A0A8H7LBE3"/>
<accession>A0A8H7LBE3</accession>
<comment type="subcellular location">
    <subcellularLocation>
        <location evidence="10">Endoplasmic reticulum membrane</location>
        <topology evidence="10">Single-pass type II membrane protein</topology>
    </subcellularLocation>
    <subcellularLocation>
        <location evidence="10">Golgi apparatus membrane</location>
        <topology evidence="10">Single-pass type II membrane protein</topology>
    </subcellularLocation>
</comment>
<keyword evidence="5 10" id="KW-0256">Endoplasmic reticulum</keyword>
<dbReference type="SMART" id="SM00320">
    <property type="entry name" value="WD40"/>
    <property type="match status" value="2"/>
</dbReference>
<comment type="similarity">
    <text evidence="10">Belongs to the WD repeat SEC12 family.</text>
</comment>
<dbReference type="EMBL" id="JACBPP010000005">
    <property type="protein sequence ID" value="KAF8001753.1"/>
    <property type="molecule type" value="Genomic_DNA"/>
</dbReference>
<sequence length="798" mass="88026">MVAKNLAEIDTGFPIYGLRFLNNHTLLACGGGGEGANGIPNKVTAIRCSFTVSDKSRRLQKFREITLPSNEDSPMCIEFGRNSADDNSRYLIFVGCNQSTELIKSMNINNNLRKYNYTEDEHLQFLDAVQFDENLLVESIGEYPKIVHLSSDHSVGGMMTSRIPSEIYIFNPDSLELKLRFKPSSPSEIKDFHLNPRDFGKSFTYVTASFIETISTNSGNILGSSFTVDKKTSKILGKYFFSKVRYIDETDVIITAALRNGKGAAVLRYNTKTRKVTREKVISRKMKGIVAIDVSSSSGLFAVAGNDFSVSLLKLSDFKVIKTYNKLHKFAVTCLSFSPDGKKLATGSASNTLNVLLVMPSSGGIFSFIYSVFRWMFFRSVDCVHCIICPKAHDNGELDEYLELSKLYGAKALVHAQHYKEVGLDLSQKYGKEYIELSQKYGKIGFEIAKEQAFKGIDLLKEQMEKRADPKRDSLNVFDTLSSPVWADETTETASTTEFDIVEQVTRDVHEHTKSLGNKDTLSIISQATKASLVTPASELEETNSSRVTDLLVNEMAGGHSVASPEPIEQTLADSSSREQSSPYSHSVDHEPTIATSKFPVEEVAEPDEETAASILPEASENLELDTDAKSSQNQRDVLAEHADKDAEKLQGVISAASTKNIREHSKNQHPVNDVDANVSPLKESSDTHSSVKEPYAQPTISGEDATLVPELTVSASSKLNDETDAHVTQNIKDTADGNSQGLLDGIQSEVDKLETKISSSAPRRSVSSSEAAPLPQKMDDFPDSSKRDQKRRGEPYH</sequence>
<dbReference type="GO" id="GO:0005789">
    <property type="term" value="C:endoplasmic reticulum membrane"/>
    <property type="evidence" value="ECO:0007669"/>
    <property type="project" value="UniProtKB-SubCell"/>
</dbReference>
<evidence type="ECO:0000313" key="13">
    <source>
        <dbReference type="Proteomes" id="UP000649328"/>
    </source>
</evidence>
<protein>
    <recommendedName>
        <fullName evidence="10">Guanine nucleotide-exchange factor SEC12</fullName>
    </recommendedName>
</protein>
<evidence type="ECO:0000256" key="6">
    <source>
        <dbReference type="ARBA" id="ARBA00022892"/>
    </source>
</evidence>
<evidence type="ECO:0000256" key="7">
    <source>
        <dbReference type="ARBA" id="ARBA00022927"/>
    </source>
</evidence>
<dbReference type="Pfam" id="PF00400">
    <property type="entry name" value="WD40"/>
    <property type="match status" value="1"/>
</dbReference>
<keyword evidence="7 10" id="KW-0653">Protein transport</keyword>
<evidence type="ECO:0000256" key="11">
    <source>
        <dbReference type="SAM" id="MobiDB-lite"/>
    </source>
</evidence>
<evidence type="ECO:0000313" key="12">
    <source>
        <dbReference type="EMBL" id="KAF8001753.1"/>
    </source>
</evidence>
<dbReference type="Gene3D" id="2.130.10.10">
    <property type="entry name" value="YVTN repeat-like/Quinoprotein amine dehydrogenase"/>
    <property type="match status" value="1"/>
</dbReference>
<keyword evidence="3" id="KW-0812">Transmembrane</keyword>
<gene>
    <name evidence="12" type="ORF">HF325_004254</name>
</gene>
<evidence type="ECO:0000256" key="1">
    <source>
        <dbReference type="ARBA" id="ARBA00022448"/>
    </source>
</evidence>
<dbReference type="InterPro" id="IPR001680">
    <property type="entry name" value="WD40_rpt"/>
</dbReference>
<dbReference type="Proteomes" id="UP000649328">
    <property type="component" value="Unassembled WGS sequence"/>
</dbReference>
<proteinExistence type="inferred from homology"/>
<name>A0A8H7LBE3_9ASCO</name>
<comment type="caution">
    <text evidence="12">The sequence shown here is derived from an EMBL/GenBank/DDBJ whole genome shotgun (WGS) entry which is preliminary data.</text>
</comment>
<evidence type="ECO:0000256" key="2">
    <source>
        <dbReference type="ARBA" id="ARBA00022574"/>
    </source>
</evidence>
<evidence type="ECO:0000256" key="9">
    <source>
        <dbReference type="ARBA" id="ARBA00023136"/>
    </source>
</evidence>
<keyword evidence="4 10" id="KW-0677">Repeat</keyword>
<evidence type="ECO:0000256" key="5">
    <source>
        <dbReference type="ARBA" id="ARBA00022824"/>
    </source>
</evidence>
<keyword evidence="8" id="KW-1133">Transmembrane helix</keyword>
<dbReference type="PANTHER" id="PTHR23284">
    <property type="entry name" value="PROLACTIN REGULATORY ELEMENT BINDING PROTEIN"/>
    <property type="match status" value="1"/>
</dbReference>
<feature type="compositionally biased region" description="Polar residues" evidence="11">
    <location>
        <begin position="572"/>
        <end position="585"/>
    </location>
</feature>
<keyword evidence="6" id="KW-0931">ER-Golgi transport</keyword>
<dbReference type="PANTHER" id="PTHR23284:SF0">
    <property type="entry name" value="PROLACTIN REGULATORY ELEMENT-BINDING PROTEIN"/>
    <property type="match status" value="1"/>
</dbReference>
<feature type="region of interest" description="Disordered" evidence="11">
    <location>
        <begin position="755"/>
        <end position="798"/>
    </location>
</feature>
<evidence type="ECO:0000256" key="4">
    <source>
        <dbReference type="ARBA" id="ARBA00022737"/>
    </source>
</evidence>
<keyword evidence="9" id="KW-0472">Membrane</keyword>
<keyword evidence="2 10" id="KW-0853">WD repeat</keyword>
<feature type="compositionally biased region" description="Low complexity" evidence="11">
    <location>
        <begin position="759"/>
        <end position="774"/>
    </location>
</feature>
<feature type="region of interest" description="Disordered" evidence="11">
    <location>
        <begin position="662"/>
        <end position="708"/>
    </location>
</feature>
<comment type="function">
    <text evidence="10">Guanine nucleotide-exchange factor (GEF) required for the formation or budding of transport vesicles from the ER.</text>
</comment>
<dbReference type="SUPFAM" id="SSF50998">
    <property type="entry name" value="Quinoprotein alcohol dehydrogenase-like"/>
    <property type="match status" value="1"/>
</dbReference>
<dbReference type="InterPro" id="IPR045260">
    <property type="entry name" value="Sec12-like"/>
</dbReference>
<dbReference type="GO" id="GO:0006888">
    <property type="term" value="P:endoplasmic reticulum to Golgi vesicle-mediated transport"/>
    <property type="evidence" value="ECO:0007669"/>
    <property type="project" value="UniProtKB-UniRule"/>
</dbReference>
<evidence type="ECO:0000256" key="8">
    <source>
        <dbReference type="ARBA" id="ARBA00022989"/>
    </source>
</evidence>
<reference evidence="12" key="1">
    <citation type="submission" date="2020-10" db="EMBL/GenBank/DDBJ databases">
        <title>The Whole-Genome Sequence of Metschnikowia persimmonesis, a Novel Endophytic Yeast Species Isolated from Medicinal Plant Diospyros kaki Thumb.</title>
        <authorList>
            <person name="Rahmat E."/>
            <person name="Kang Y."/>
        </authorList>
    </citation>
    <scope>NUCLEOTIDE SEQUENCE</scope>
    <source>
        <strain evidence="12">KIOM G15050</strain>
    </source>
</reference>
<feature type="region of interest" description="Disordered" evidence="11">
    <location>
        <begin position="570"/>
        <end position="595"/>
    </location>
</feature>
<dbReference type="GO" id="GO:0005085">
    <property type="term" value="F:guanyl-nucleotide exchange factor activity"/>
    <property type="evidence" value="ECO:0007669"/>
    <property type="project" value="InterPro"/>
</dbReference>
<dbReference type="OrthoDB" id="2013972at2759"/>